<feature type="domain" description="AAA" evidence="11">
    <location>
        <begin position="579"/>
        <end position="716"/>
    </location>
</feature>
<dbReference type="RefSeq" id="WP_145209063.1">
    <property type="nucleotide sequence ID" value="NZ_CP036432.1"/>
</dbReference>
<keyword evidence="10" id="KW-0812">Transmembrane</keyword>
<dbReference type="InterPro" id="IPR050445">
    <property type="entry name" value="Bact_polysacc_biosynth/exp"/>
</dbReference>
<evidence type="ECO:0000256" key="10">
    <source>
        <dbReference type="SAM" id="Phobius"/>
    </source>
</evidence>
<accession>A0ABX5XLR4</accession>
<dbReference type="InterPro" id="IPR005702">
    <property type="entry name" value="Wzc-like_C"/>
</dbReference>
<dbReference type="Pfam" id="PF13614">
    <property type="entry name" value="AAA_31"/>
    <property type="match status" value="1"/>
</dbReference>
<dbReference type="Gene3D" id="3.40.50.300">
    <property type="entry name" value="P-loop containing nucleotide triphosphate hydrolases"/>
    <property type="match status" value="1"/>
</dbReference>
<evidence type="ECO:0000256" key="9">
    <source>
        <dbReference type="SAM" id="Coils"/>
    </source>
</evidence>
<dbReference type="PANTHER" id="PTHR32309">
    <property type="entry name" value="TYROSINE-PROTEIN KINASE"/>
    <property type="match status" value="1"/>
</dbReference>
<keyword evidence="10" id="KW-0472">Membrane</keyword>
<keyword evidence="6" id="KW-0067">ATP-binding</keyword>
<dbReference type="InterPro" id="IPR027417">
    <property type="entry name" value="P-loop_NTPase"/>
</dbReference>
<evidence type="ECO:0000256" key="2">
    <source>
        <dbReference type="ARBA" id="ARBA00011903"/>
    </source>
</evidence>
<feature type="transmembrane region" description="Helical" evidence="10">
    <location>
        <begin position="42"/>
        <end position="61"/>
    </location>
</feature>
<keyword evidence="3 12" id="KW-0808">Transferase</keyword>
<evidence type="ECO:0000259" key="11">
    <source>
        <dbReference type="Pfam" id="PF13614"/>
    </source>
</evidence>
<keyword evidence="9" id="KW-0175">Coiled coil</keyword>
<comment type="catalytic activity">
    <reaction evidence="8">
        <text>L-tyrosyl-[protein] + ATP = O-phospho-L-tyrosyl-[protein] + ADP + H(+)</text>
        <dbReference type="Rhea" id="RHEA:10596"/>
        <dbReference type="Rhea" id="RHEA-COMP:10136"/>
        <dbReference type="Rhea" id="RHEA-COMP:20101"/>
        <dbReference type="ChEBI" id="CHEBI:15378"/>
        <dbReference type="ChEBI" id="CHEBI:30616"/>
        <dbReference type="ChEBI" id="CHEBI:46858"/>
        <dbReference type="ChEBI" id="CHEBI:61978"/>
        <dbReference type="ChEBI" id="CHEBI:456216"/>
        <dbReference type="EC" id="2.7.10.2"/>
    </reaction>
</comment>
<dbReference type="PANTHER" id="PTHR32309:SF13">
    <property type="entry name" value="FERRIC ENTEROBACTIN TRANSPORT PROTEIN FEPE"/>
    <property type="match status" value="1"/>
</dbReference>
<proteinExistence type="inferred from homology"/>
<evidence type="ECO:0000256" key="7">
    <source>
        <dbReference type="ARBA" id="ARBA00023137"/>
    </source>
</evidence>
<evidence type="ECO:0000313" key="12">
    <source>
        <dbReference type="EMBL" id="QDV82927.1"/>
    </source>
</evidence>
<gene>
    <name evidence="12" type="primary">ywqD_2</name>
    <name evidence="12" type="ORF">TBK1r_18590</name>
</gene>
<sequence length="776" mass="87057">MDHQSNQLQPYHAGPVVRVPASSEPTNSFDPWLLWITLRRCWFWAIPIGIVLATVAAFLVLQTFVPMYRASHHLAANKDWLIDRGVLPAPEDLAKSERLLLTSPIVLSQVINNPELQAFSLNDPDPDVREQALLSNLTIGNSGTRSTLSISYRDIDKRFAADVCNAIVEAYLQKRDEYDNRRIGRLENWLTPQVEQLKRKVEEQEKLVAQLAKESHGVAPGERVAALENSDSFSVIRNLRSQISDLEIEIALLDAGVGIRNPLSSSELGESSIEEFVPAVEKVKRGTIDPKRLSDFISRDKEVNRTKEMYEIYRKQVIELEVSERWRFDKDRYARLQTERDQWEEKHALARKAASERAIDIMEAELDEELERARAEYVASSIAKQKQHARRAELMSDQEKAEIAERREQLVKRLDVLESQYKAESDILRQRDGVSVALLFAQDDLERTRSMLHRITDRLASIQMESKRGSSVMSISQATPPSRPVEAVPFKKMIMAGGAGFAIPFLIGLAWEFRTKRITDSLDLEKSHLIAPVIGELARAPRAAVGRNSKSRRVFEESVDALRANLALSKDTRHARSFAVVSSMSGEGKSTAVSQLAISLAKSSGNTVLIVDCDMRCPDQHDVFGLALEPGLNEVLRKAVPLKEAINRELGDLVHVLPAGHLKASPHRLISPDSMKELMDEALESYQYVILDTAPVLSAGETLAVASVVDSTLVCVMRDLTRMDSVVRTTHRLEASGANVVGTIFSGVTPRQYSYRYGDYKYSDFGQMLAETTHRN</sequence>
<dbReference type="CDD" id="cd05387">
    <property type="entry name" value="BY-kinase"/>
    <property type="match status" value="1"/>
</dbReference>
<feature type="coiled-coil region" evidence="9">
    <location>
        <begin position="194"/>
        <end position="256"/>
    </location>
</feature>
<name>A0ABX5XLR4_9BACT</name>
<reference evidence="12 13" key="1">
    <citation type="submission" date="2019-02" db="EMBL/GenBank/DDBJ databases">
        <title>Deep-cultivation of Planctomycetes and their phenomic and genomic characterization uncovers novel biology.</title>
        <authorList>
            <person name="Wiegand S."/>
            <person name="Jogler M."/>
            <person name="Boedeker C."/>
            <person name="Pinto D."/>
            <person name="Vollmers J."/>
            <person name="Rivas-Marin E."/>
            <person name="Kohn T."/>
            <person name="Peeters S.H."/>
            <person name="Heuer A."/>
            <person name="Rast P."/>
            <person name="Oberbeckmann S."/>
            <person name="Bunk B."/>
            <person name="Jeske O."/>
            <person name="Meyerdierks A."/>
            <person name="Storesund J.E."/>
            <person name="Kallscheuer N."/>
            <person name="Luecker S."/>
            <person name="Lage O.M."/>
            <person name="Pohl T."/>
            <person name="Merkel B.J."/>
            <person name="Hornburger P."/>
            <person name="Mueller R.-W."/>
            <person name="Bruemmer F."/>
            <person name="Labrenz M."/>
            <person name="Spormann A.M."/>
            <person name="Op den Camp H."/>
            <person name="Overmann J."/>
            <person name="Amann R."/>
            <person name="Jetten M.S.M."/>
            <person name="Mascher T."/>
            <person name="Medema M.H."/>
            <person name="Devos D.P."/>
            <person name="Kaster A.-K."/>
            <person name="Ovreas L."/>
            <person name="Rohde M."/>
            <person name="Galperin M.Y."/>
            <person name="Jogler C."/>
        </authorList>
    </citation>
    <scope>NUCLEOTIDE SEQUENCE [LARGE SCALE GENOMIC DNA]</scope>
    <source>
        <strain evidence="12 13">TBK1r</strain>
    </source>
</reference>
<dbReference type="EC" id="2.7.10.2" evidence="2"/>
<evidence type="ECO:0000256" key="6">
    <source>
        <dbReference type="ARBA" id="ARBA00022840"/>
    </source>
</evidence>
<evidence type="ECO:0000256" key="1">
    <source>
        <dbReference type="ARBA" id="ARBA00007316"/>
    </source>
</evidence>
<keyword evidence="7" id="KW-0829">Tyrosine-protein kinase</keyword>
<keyword evidence="10" id="KW-1133">Transmembrane helix</keyword>
<dbReference type="Proteomes" id="UP000318081">
    <property type="component" value="Chromosome"/>
</dbReference>
<keyword evidence="4" id="KW-0547">Nucleotide-binding</keyword>
<organism evidence="12 13">
    <name type="scientific">Stieleria magnilauensis</name>
    <dbReference type="NCBI Taxonomy" id="2527963"/>
    <lineage>
        <taxon>Bacteria</taxon>
        <taxon>Pseudomonadati</taxon>
        <taxon>Planctomycetota</taxon>
        <taxon>Planctomycetia</taxon>
        <taxon>Pirellulales</taxon>
        <taxon>Pirellulaceae</taxon>
        <taxon>Stieleria</taxon>
    </lineage>
</organism>
<dbReference type="GO" id="GO:0004715">
    <property type="term" value="F:non-membrane spanning protein tyrosine kinase activity"/>
    <property type="evidence" value="ECO:0007669"/>
    <property type="project" value="UniProtKB-EC"/>
</dbReference>
<dbReference type="SUPFAM" id="SSF52540">
    <property type="entry name" value="P-loop containing nucleoside triphosphate hydrolases"/>
    <property type="match status" value="1"/>
</dbReference>
<keyword evidence="5 12" id="KW-0418">Kinase</keyword>
<evidence type="ECO:0000313" key="13">
    <source>
        <dbReference type="Proteomes" id="UP000318081"/>
    </source>
</evidence>
<comment type="similarity">
    <text evidence="1">Belongs to the CpsD/CapB family.</text>
</comment>
<protein>
    <recommendedName>
        <fullName evidence="2">non-specific protein-tyrosine kinase</fullName>
        <ecNumber evidence="2">2.7.10.2</ecNumber>
    </recommendedName>
</protein>
<dbReference type="EMBL" id="CP036432">
    <property type="protein sequence ID" value="QDV82927.1"/>
    <property type="molecule type" value="Genomic_DNA"/>
</dbReference>
<dbReference type="InterPro" id="IPR025669">
    <property type="entry name" value="AAA_dom"/>
</dbReference>
<evidence type="ECO:0000256" key="8">
    <source>
        <dbReference type="ARBA" id="ARBA00051245"/>
    </source>
</evidence>
<evidence type="ECO:0000256" key="5">
    <source>
        <dbReference type="ARBA" id="ARBA00022777"/>
    </source>
</evidence>
<keyword evidence="13" id="KW-1185">Reference proteome</keyword>
<evidence type="ECO:0000256" key="3">
    <source>
        <dbReference type="ARBA" id="ARBA00022679"/>
    </source>
</evidence>
<evidence type="ECO:0000256" key="4">
    <source>
        <dbReference type="ARBA" id="ARBA00022741"/>
    </source>
</evidence>
<feature type="coiled-coil region" evidence="9">
    <location>
        <begin position="333"/>
        <end position="372"/>
    </location>
</feature>